<dbReference type="CDD" id="cd00082">
    <property type="entry name" value="HisKA"/>
    <property type="match status" value="1"/>
</dbReference>
<dbReference type="STRING" id="395961.Cyan7425_3767"/>
<dbReference type="InterPro" id="IPR001789">
    <property type="entry name" value="Sig_transdc_resp-reg_receiver"/>
</dbReference>
<feature type="domain" description="Response regulatory" evidence="10">
    <location>
        <begin position="440"/>
        <end position="558"/>
    </location>
</feature>
<evidence type="ECO:0000259" key="10">
    <source>
        <dbReference type="PROSITE" id="PS50110"/>
    </source>
</evidence>
<dbReference type="Pfam" id="PF00072">
    <property type="entry name" value="Response_reg"/>
    <property type="match status" value="2"/>
</dbReference>
<keyword evidence="4 8" id="KW-0597">Phosphoprotein</keyword>
<dbReference type="InterPro" id="IPR036097">
    <property type="entry name" value="HisK_dim/P_sf"/>
</dbReference>
<dbReference type="PROSITE" id="PS50110">
    <property type="entry name" value="RESPONSE_REGULATORY"/>
    <property type="match status" value="2"/>
</dbReference>
<evidence type="ECO:0000256" key="4">
    <source>
        <dbReference type="ARBA" id="ARBA00022553"/>
    </source>
</evidence>
<evidence type="ECO:0000256" key="3">
    <source>
        <dbReference type="ARBA" id="ARBA00012438"/>
    </source>
</evidence>
<dbReference type="Pfam" id="PF00512">
    <property type="entry name" value="HisKA"/>
    <property type="match status" value="1"/>
</dbReference>
<dbReference type="Gene3D" id="3.30.565.10">
    <property type="entry name" value="Histidine kinase-like ATPase, C-terminal domain"/>
    <property type="match status" value="1"/>
</dbReference>
<feature type="modified residue" description="4-aspartylphosphate" evidence="8">
    <location>
        <position position="61"/>
    </location>
</feature>
<dbReference type="SMART" id="SM00448">
    <property type="entry name" value="REC"/>
    <property type="match status" value="2"/>
</dbReference>
<dbReference type="InterPro" id="IPR011006">
    <property type="entry name" value="CheY-like_superfamily"/>
</dbReference>
<feature type="modified residue" description="4-aspartylphosphate" evidence="8">
    <location>
        <position position="489"/>
    </location>
</feature>
<dbReference type="HOGENOM" id="CLU_000445_114_15_3"/>
<dbReference type="PANTHER" id="PTHR43547">
    <property type="entry name" value="TWO-COMPONENT HISTIDINE KINASE"/>
    <property type="match status" value="1"/>
</dbReference>
<dbReference type="PRINTS" id="PR00344">
    <property type="entry name" value="BCTRLSENSOR"/>
</dbReference>
<feature type="domain" description="Histidine kinase" evidence="9">
    <location>
        <begin position="175"/>
        <end position="407"/>
    </location>
</feature>
<dbReference type="SUPFAM" id="SSF52172">
    <property type="entry name" value="CheY-like"/>
    <property type="match status" value="2"/>
</dbReference>
<feature type="domain" description="Response regulatory" evidence="10">
    <location>
        <begin position="12"/>
        <end position="129"/>
    </location>
</feature>
<evidence type="ECO:0000256" key="7">
    <source>
        <dbReference type="ARBA" id="ARBA00074306"/>
    </source>
</evidence>
<evidence type="ECO:0000256" key="5">
    <source>
        <dbReference type="ARBA" id="ARBA00022777"/>
    </source>
</evidence>
<evidence type="ECO:0000256" key="8">
    <source>
        <dbReference type="PROSITE-ProRule" id="PRU00169"/>
    </source>
</evidence>
<organism evidence="11">
    <name type="scientific">Cyanothece sp. (strain PCC 7425 / ATCC 29141)</name>
    <dbReference type="NCBI Taxonomy" id="395961"/>
    <lineage>
        <taxon>Bacteria</taxon>
        <taxon>Bacillati</taxon>
        <taxon>Cyanobacteriota</taxon>
        <taxon>Cyanophyceae</taxon>
        <taxon>Gomontiellales</taxon>
        <taxon>Cyanothecaceae</taxon>
        <taxon>Cyanothece</taxon>
    </lineage>
</organism>
<accession>B8HTK5</accession>
<dbReference type="AlphaFoldDB" id="B8HTK5"/>
<dbReference type="Gene3D" id="3.40.50.2300">
    <property type="match status" value="2"/>
</dbReference>
<name>B8HTK5_CYAP4</name>
<dbReference type="FunFam" id="3.30.565.10:FF:000010">
    <property type="entry name" value="Sensor histidine kinase RcsC"/>
    <property type="match status" value="1"/>
</dbReference>
<dbReference type="CDD" id="cd17580">
    <property type="entry name" value="REC_2_DhkD-like"/>
    <property type="match status" value="1"/>
</dbReference>
<dbReference type="SUPFAM" id="SSF55874">
    <property type="entry name" value="ATPase domain of HSP90 chaperone/DNA topoisomerase II/histidine kinase"/>
    <property type="match status" value="1"/>
</dbReference>
<reference evidence="11" key="1">
    <citation type="submission" date="2009-01" db="EMBL/GenBank/DDBJ databases">
        <title>Complete sequence of chromosome Cyanothece sp. PCC 7425.</title>
        <authorList>
            <consortium name="US DOE Joint Genome Institute"/>
            <person name="Lucas S."/>
            <person name="Copeland A."/>
            <person name="Lapidus A."/>
            <person name="Glavina del Rio T."/>
            <person name="Dalin E."/>
            <person name="Tice H."/>
            <person name="Bruce D."/>
            <person name="Goodwin L."/>
            <person name="Pitluck S."/>
            <person name="Sims D."/>
            <person name="Meineke L."/>
            <person name="Brettin T."/>
            <person name="Detter J.C."/>
            <person name="Han C."/>
            <person name="Larimer F."/>
            <person name="Land M."/>
            <person name="Hauser L."/>
            <person name="Kyrpides N."/>
            <person name="Ovchinnikova G."/>
            <person name="Liberton M."/>
            <person name="Stoeckel J."/>
            <person name="Banerjee A."/>
            <person name="Singh A."/>
            <person name="Page L."/>
            <person name="Sato H."/>
            <person name="Zhao L."/>
            <person name="Sherman L."/>
            <person name="Pakrasi H."/>
            <person name="Richardson P."/>
        </authorList>
    </citation>
    <scope>NUCLEOTIDE SEQUENCE</scope>
    <source>
        <strain evidence="11">PCC 7425</strain>
    </source>
</reference>
<protein>
    <recommendedName>
        <fullName evidence="7">Circadian input-output histidine kinase CikA</fullName>
        <ecNumber evidence="3">2.7.13.3</ecNumber>
    </recommendedName>
</protein>
<dbReference type="EMBL" id="CP001344">
    <property type="protein sequence ID" value="ACL46086.1"/>
    <property type="molecule type" value="Genomic_DNA"/>
</dbReference>
<dbReference type="InterPro" id="IPR004358">
    <property type="entry name" value="Sig_transdc_His_kin-like_C"/>
</dbReference>
<dbReference type="SUPFAM" id="SSF47384">
    <property type="entry name" value="Homodimeric domain of signal transducing histidine kinase"/>
    <property type="match status" value="1"/>
</dbReference>
<keyword evidence="5 11" id="KW-0418">Kinase</keyword>
<evidence type="ECO:0000256" key="6">
    <source>
        <dbReference type="ARBA" id="ARBA00023012"/>
    </source>
</evidence>
<dbReference type="CDD" id="cd16922">
    <property type="entry name" value="HATPase_EvgS-ArcB-TorS-like"/>
    <property type="match status" value="1"/>
</dbReference>
<proteinExistence type="inferred from homology"/>
<dbReference type="KEGG" id="cyn:Cyan7425_3767"/>
<evidence type="ECO:0000256" key="2">
    <source>
        <dbReference type="ARBA" id="ARBA00006402"/>
    </source>
</evidence>
<dbReference type="PROSITE" id="PS50109">
    <property type="entry name" value="HIS_KIN"/>
    <property type="match status" value="1"/>
</dbReference>
<keyword evidence="6" id="KW-0902">Two-component regulatory system</keyword>
<dbReference type="Gene3D" id="1.10.287.130">
    <property type="match status" value="1"/>
</dbReference>
<dbReference type="OrthoDB" id="9790669at2"/>
<dbReference type="InterPro" id="IPR003661">
    <property type="entry name" value="HisK_dim/P_dom"/>
</dbReference>
<dbReference type="PANTHER" id="PTHR43547:SF2">
    <property type="entry name" value="HYBRID SIGNAL TRANSDUCTION HISTIDINE KINASE C"/>
    <property type="match status" value="1"/>
</dbReference>
<dbReference type="EC" id="2.7.13.3" evidence="3"/>
<comment type="similarity">
    <text evidence="2">In the N-terminal section; belongs to the phytochrome family.</text>
</comment>
<dbReference type="eggNOG" id="COG3437">
    <property type="taxonomic scope" value="Bacteria"/>
</dbReference>
<dbReference type="InterPro" id="IPR005467">
    <property type="entry name" value="His_kinase_dom"/>
</dbReference>
<sequence>MRSTCGCESQVKVLLVDDYPENLIALEAMLQSPGLSLVKARSGKEALRYLLEEDFAVILLDVSMPEMNGFETAQLIRQRPRSRHTPIIFLSAACDNHLLSERGYALGAVDCLSKPINPEILIAKVAVFVELFRKNLEVQQQARQLVNQQLEIFRIQAARQQAEAANRMKDEFIAVVSHELRTPLNAILGWSQLLIGGKLSSERTQQAIQTIERNARMQAQLIGDILEMTKLTQGKLHLSLQSLNLNDLLASLVESMQPLAEPKGLRLQSQLDPLPRWVNADPVRLRQIFWNLLTNAIKFTPAGGEIWVKLETGGTAALSSLTTDSIPASFVKISITDTGIGISPEFLPHVFDRFRQADGSATRAQGGLGLGLAIVRQLVELHQGRIEVFSQGRGQGTTFTLHLPLDTTVQPQPIAPPPPVAIPAPVHPCNPTMFPLAAVQVLVVEDHPDSRTMLQSLLEEAGASVVTASSAAEAIEILQDVQPNVLVSDIAMPGSDGYGLIRQVRAWESQGGGHIPAIALSAYAKPEDQTQSLLAGFEIHLAKPVDATVLISAIAQLCQPVPSLSPPPEAWQASMEGLPMVTRESPG</sequence>
<dbReference type="SMART" id="SM00387">
    <property type="entry name" value="HATPase_c"/>
    <property type="match status" value="1"/>
</dbReference>
<dbReference type="GO" id="GO:0000155">
    <property type="term" value="F:phosphorelay sensor kinase activity"/>
    <property type="evidence" value="ECO:0007669"/>
    <property type="project" value="InterPro"/>
</dbReference>
<comment type="catalytic activity">
    <reaction evidence="1">
        <text>ATP + protein L-histidine = ADP + protein N-phospho-L-histidine.</text>
        <dbReference type="EC" id="2.7.13.3"/>
    </reaction>
</comment>
<dbReference type="InterPro" id="IPR003594">
    <property type="entry name" value="HATPase_dom"/>
</dbReference>
<evidence type="ECO:0000259" key="9">
    <source>
        <dbReference type="PROSITE" id="PS50109"/>
    </source>
</evidence>
<dbReference type="SMART" id="SM00388">
    <property type="entry name" value="HisKA"/>
    <property type="match status" value="1"/>
</dbReference>
<dbReference type="Pfam" id="PF02518">
    <property type="entry name" value="HATPase_c"/>
    <property type="match status" value="1"/>
</dbReference>
<evidence type="ECO:0000256" key="1">
    <source>
        <dbReference type="ARBA" id="ARBA00000085"/>
    </source>
</evidence>
<evidence type="ECO:0000313" key="11">
    <source>
        <dbReference type="EMBL" id="ACL46086.1"/>
    </source>
</evidence>
<dbReference type="InterPro" id="IPR036890">
    <property type="entry name" value="HATPase_C_sf"/>
</dbReference>
<keyword evidence="11" id="KW-0808">Transferase</keyword>
<dbReference type="eggNOG" id="COG2205">
    <property type="taxonomic scope" value="Bacteria"/>
</dbReference>
<gene>
    <name evidence="11" type="ordered locus">Cyan7425_3767</name>
</gene>